<dbReference type="PROSITE" id="PS01063">
    <property type="entry name" value="SIGMA70_ECF"/>
    <property type="match status" value="1"/>
</dbReference>
<dbReference type="EMBL" id="VUOA01000007">
    <property type="protein sequence ID" value="KAA2242126.1"/>
    <property type="molecule type" value="Genomic_DNA"/>
</dbReference>
<dbReference type="AlphaFoldDB" id="A0A5B2VV78"/>
<dbReference type="GO" id="GO:0003677">
    <property type="term" value="F:DNA binding"/>
    <property type="evidence" value="ECO:0007669"/>
    <property type="project" value="UniProtKB-KW"/>
</dbReference>
<dbReference type="NCBIfam" id="NF009199">
    <property type="entry name" value="PRK12547.1"/>
    <property type="match status" value="1"/>
</dbReference>
<dbReference type="InterPro" id="IPR013249">
    <property type="entry name" value="RNA_pol_sigma70_r4_t2"/>
</dbReference>
<dbReference type="InterPro" id="IPR039425">
    <property type="entry name" value="RNA_pol_sigma-70-like"/>
</dbReference>
<keyword evidence="2 6" id="KW-0805">Transcription regulation</keyword>
<keyword evidence="4 6" id="KW-0238">DNA-binding</keyword>
<feature type="domain" description="RNA polymerase sigma-70 region 2" evidence="8">
    <location>
        <begin position="96"/>
        <end position="158"/>
    </location>
</feature>
<evidence type="ECO:0000256" key="3">
    <source>
        <dbReference type="ARBA" id="ARBA00023082"/>
    </source>
</evidence>
<dbReference type="Gene3D" id="1.10.1740.10">
    <property type="match status" value="1"/>
</dbReference>
<reference evidence="11 12" key="2">
    <citation type="submission" date="2019-09" db="EMBL/GenBank/DDBJ databases">
        <authorList>
            <person name="Jin C."/>
        </authorList>
    </citation>
    <scope>NUCLEOTIDE SEQUENCE [LARGE SCALE GENOMIC DNA]</scope>
    <source>
        <strain evidence="11 12">BN140002</strain>
    </source>
</reference>
<evidence type="ECO:0000313" key="11">
    <source>
        <dbReference type="EMBL" id="KAA2242126.1"/>
    </source>
</evidence>
<dbReference type="InterPro" id="IPR013325">
    <property type="entry name" value="RNA_pol_sigma_r2"/>
</dbReference>
<comment type="similarity">
    <text evidence="1 6">Belongs to the sigma-70 factor family. ECF subfamily.</text>
</comment>
<feature type="domain" description="RNA polymerase sigma factor 70 region 4 type 2" evidence="9">
    <location>
        <begin position="184"/>
        <end position="236"/>
    </location>
</feature>
<proteinExistence type="inferred from homology"/>
<dbReference type="InterPro" id="IPR000838">
    <property type="entry name" value="RNA_pol_sigma70_ECF_CS"/>
</dbReference>
<keyword evidence="3 6" id="KW-0731">Sigma factor</keyword>
<dbReference type="CDD" id="cd06171">
    <property type="entry name" value="Sigma70_r4"/>
    <property type="match status" value="1"/>
</dbReference>
<dbReference type="Gene3D" id="1.10.10.10">
    <property type="entry name" value="Winged helix-like DNA-binding domain superfamily/Winged helix DNA-binding domain"/>
    <property type="match status" value="1"/>
</dbReference>
<gene>
    <name evidence="11" type="ORF">F0L46_03950</name>
</gene>
<dbReference type="Pfam" id="PF08281">
    <property type="entry name" value="Sigma70_r4_2"/>
    <property type="match status" value="1"/>
</dbReference>
<dbReference type="PANTHER" id="PTHR43133:SF25">
    <property type="entry name" value="RNA POLYMERASE SIGMA FACTOR RFAY-RELATED"/>
    <property type="match status" value="1"/>
</dbReference>
<dbReference type="SUPFAM" id="SSF88659">
    <property type="entry name" value="Sigma3 and sigma4 domains of RNA polymerase sigma factors"/>
    <property type="match status" value="1"/>
</dbReference>
<evidence type="ECO:0000256" key="7">
    <source>
        <dbReference type="SAM" id="MobiDB-lite"/>
    </source>
</evidence>
<dbReference type="Pfam" id="PF04542">
    <property type="entry name" value="Sigma70_r2"/>
    <property type="match status" value="1"/>
</dbReference>
<accession>A0A5B2VV78</accession>
<name>A0A5B2VV78_9HYPH</name>
<dbReference type="Proteomes" id="UP000323142">
    <property type="component" value="Unassembled WGS sequence"/>
</dbReference>
<dbReference type="PANTHER" id="PTHR43133">
    <property type="entry name" value="RNA POLYMERASE ECF-TYPE SIGMA FACTO"/>
    <property type="match status" value="1"/>
</dbReference>
<sequence length="261" mass="29494">MVPAVGTKPAHPRCRLSFPQPGDHVSDPRAFSSSETPRLTPDIQARLGQELRTVYASFGEAPLPQRFLDLMRRLEEAEPRERVIEPALRDEMLGALPSLRAFAISLTNNVDQADDLVQETILKAWKNIDRFERGTNLNAWLFTILRNQFHTVWRKQRREVEDPDEAHAGKLRSIPAQPGHLALLEMREALEKLPPDQREALLLVGAEGLSYEEAAQICEVAVGTIKSRVNRARKRLAELLSIEDEEDFGPDRVTRAALLVE</sequence>
<keyword evidence="12" id="KW-1185">Reference proteome</keyword>
<protein>
    <recommendedName>
        <fullName evidence="6">RNA polymerase sigma factor</fullName>
    </recommendedName>
</protein>
<dbReference type="InterPro" id="IPR013324">
    <property type="entry name" value="RNA_pol_sigma_r3/r4-like"/>
</dbReference>
<evidence type="ECO:0000259" key="10">
    <source>
        <dbReference type="Pfam" id="PF18557"/>
    </source>
</evidence>
<evidence type="ECO:0000256" key="6">
    <source>
        <dbReference type="RuleBase" id="RU000716"/>
    </source>
</evidence>
<evidence type="ECO:0000256" key="4">
    <source>
        <dbReference type="ARBA" id="ARBA00023125"/>
    </source>
</evidence>
<dbReference type="Pfam" id="PF18557">
    <property type="entry name" value="NepR"/>
    <property type="match status" value="1"/>
</dbReference>
<dbReference type="GO" id="GO:0006352">
    <property type="term" value="P:DNA-templated transcription initiation"/>
    <property type="evidence" value="ECO:0007669"/>
    <property type="project" value="InterPro"/>
</dbReference>
<feature type="region of interest" description="Disordered" evidence="7">
    <location>
        <begin position="1"/>
        <end position="39"/>
    </location>
</feature>
<evidence type="ECO:0000256" key="2">
    <source>
        <dbReference type="ARBA" id="ARBA00023015"/>
    </source>
</evidence>
<dbReference type="NCBIfam" id="TIGR02937">
    <property type="entry name" value="sigma70-ECF"/>
    <property type="match status" value="1"/>
</dbReference>
<dbReference type="OrthoDB" id="9797134at2"/>
<comment type="caution">
    <text evidence="11">The sequence shown here is derived from an EMBL/GenBank/DDBJ whole genome shotgun (WGS) entry which is preliminary data.</text>
</comment>
<keyword evidence="5 6" id="KW-0804">Transcription</keyword>
<evidence type="ECO:0000259" key="9">
    <source>
        <dbReference type="Pfam" id="PF08281"/>
    </source>
</evidence>
<feature type="domain" description="Anti-sigma factor NepR" evidence="10">
    <location>
        <begin position="44"/>
        <end position="78"/>
    </location>
</feature>
<dbReference type="InterPro" id="IPR041649">
    <property type="entry name" value="NepR"/>
</dbReference>
<dbReference type="InterPro" id="IPR014284">
    <property type="entry name" value="RNA_pol_sigma-70_dom"/>
</dbReference>
<organism evidence="11 12">
    <name type="scientific">Salinarimonas soli</name>
    <dbReference type="NCBI Taxonomy" id="1638099"/>
    <lineage>
        <taxon>Bacteria</taxon>
        <taxon>Pseudomonadati</taxon>
        <taxon>Pseudomonadota</taxon>
        <taxon>Alphaproteobacteria</taxon>
        <taxon>Hyphomicrobiales</taxon>
        <taxon>Salinarimonadaceae</taxon>
        <taxon>Salinarimonas</taxon>
    </lineage>
</organism>
<dbReference type="SUPFAM" id="SSF88946">
    <property type="entry name" value="Sigma2 domain of RNA polymerase sigma factors"/>
    <property type="match status" value="1"/>
</dbReference>
<evidence type="ECO:0000313" key="12">
    <source>
        <dbReference type="Proteomes" id="UP000323142"/>
    </source>
</evidence>
<reference evidence="11 12" key="1">
    <citation type="submission" date="2019-09" db="EMBL/GenBank/DDBJ databases">
        <title>Salinarimonas rosea gen. nov., sp. nov., a new member of the a-2 subgroup of the Proteobacteria.</title>
        <authorList>
            <person name="Liu J."/>
        </authorList>
    </citation>
    <scope>NUCLEOTIDE SEQUENCE [LARGE SCALE GENOMIC DNA]</scope>
    <source>
        <strain evidence="11 12">BN140002</strain>
    </source>
</reference>
<evidence type="ECO:0000259" key="8">
    <source>
        <dbReference type="Pfam" id="PF04542"/>
    </source>
</evidence>
<dbReference type="InterPro" id="IPR036388">
    <property type="entry name" value="WH-like_DNA-bd_sf"/>
</dbReference>
<dbReference type="InterPro" id="IPR007627">
    <property type="entry name" value="RNA_pol_sigma70_r2"/>
</dbReference>
<evidence type="ECO:0000256" key="5">
    <source>
        <dbReference type="ARBA" id="ARBA00023163"/>
    </source>
</evidence>
<dbReference type="GO" id="GO:0016987">
    <property type="term" value="F:sigma factor activity"/>
    <property type="evidence" value="ECO:0007669"/>
    <property type="project" value="UniProtKB-KW"/>
</dbReference>
<evidence type="ECO:0000256" key="1">
    <source>
        <dbReference type="ARBA" id="ARBA00010641"/>
    </source>
</evidence>